<dbReference type="AlphaFoldDB" id="A0A8K0KS23"/>
<accession>A0A8K0KS23</accession>
<dbReference type="SMART" id="SM00091">
    <property type="entry name" value="PAS"/>
    <property type="match status" value="1"/>
</dbReference>
<feature type="coiled-coil region" evidence="1">
    <location>
        <begin position="23"/>
        <end position="50"/>
    </location>
</feature>
<dbReference type="InterPro" id="IPR000014">
    <property type="entry name" value="PAS"/>
</dbReference>
<comment type="caution">
    <text evidence="3">The sequence shown here is derived from an EMBL/GenBank/DDBJ whole genome shotgun (WGS) entry which is preliminary data.</text>
</comment>
<name>A0A8K0KS23_9PEZI</name>
<dbReference type="EMBL" id="JAESVG020000012">
    <property type="protein sequence ID" value="KAG8622826.1"/>
    <property type="molecule type" value="Genomic_DNA"/>
</dbReference>
<evidence type="ECO:0000256" key="1">
    <source>
        <dbReference type="SAM" id="Coils"/>
    </source>
</evidence>
<keyword evidence="1" id="KW-0175">Coiled coil</keyword>
<sequence length="150" mass="17120">MARQIEDAHNLVVFIEAQAKLLKETMQEAAMRQRILAEQLEQQTRKAQEAAVRFMSFANQAQVGVFVLDTDGSVRYCNDTWRHLMNLTKAEVNDPEHKHSWRPHIHPDDHTLVEEQWGLLVGGMAQESFDHNQSMAKGIGNLFLAPNDSN</sequence>
<gene>
    <name evidence="3" type="ORF">KVT40_009337</name>
</gene>
<dbReference type="Proteomes" id="UP000809789">
    <property type="component" value="Unassembled WGS sequence"/>
</dbReference>
<keyword evidence="4" id="KW-1185">Reference proteome</keyword>
<evidence type="ECO:0000259" key="2">
    <source>
        <dbReference type="PROSITE" id="PS50112"/>
    </source>
</evidence>
<dbReference type="SUPFAM" id="SSF55785">
    <property type="entry name" value="PYP-like sensor domain (PAS domain)"/>
    <property type="match status" value="1"/>
</dbReference>
<dbReference type="PROSITE" id="PS50112">
    <property type="entry name" value="PAS"/>
    <property type="match status" value="1"/>
</dbReference>
<evidence type="ECO:0000313" key="3">
    <source>
        <dbReference type="EMBL" id="KAG8622826.1"/>
    </source>
</evidence>
<dbReference type="CDD" id="cd00130">
    <property type="entry name" value="PAS"/>
    <property type="match status" value="1"/>
</dbReference>
<dbReference type="InterPro" id="IPR035965">
    <property type="entry name" value="PAS-like_dom_sf"/>
</dbReference>
<protein>
    <recommendedName>
        <fullName evidence="2">PAS domain-containing protein</fullName>
    </recommendedName>
</protein>
<dbReference type="Pfam" id="PF13188">
    <property type="entry name" value="PAS_8"/>
    <property type="match status" value="1"/>
</dbReference>
<dbReference type="Gene3D" id="3.30.450.20">
    <property type="entry name" value="PAS domain"/>
    <property type="match status" value="1"/>
</dbReference>
<proteinExistence type="predicted"/>
<evidence type="ECO:0000313" key="4">
    <source>
        <dbReference type="Proteomes" id="UP000809789"/>
    </source>
</evidence>
<feature type="domain" description="PAS" evidence="2">
    <location>
        <begin position="50"/>
        <end position="115"/>
    </location>
</feature>
<organism evidence="3 4">
    <name type="scientific">Elsinoe batatas</name>
    <dbReference type="NCBI Taxonomy" id="2601811"/>
    <lineage>
        <taxon>Eukaryota</taxon>
        <taxon>Fungi</taxon>
        <taxon>Dikarya</taxon>
        <taxon>Ascomycota</taxon>
        <taxon>Pezizomycotina</taxon>
        <taxon>Dothideomycetes</taxon>
        <taxon>Dothideomycetidae</taxon>
        <taxon>Myriangiales</taxon>
        <taxon>Elsinoaceae</taxon>
        <taxon>Elsinoe</taxon>
    </lineage>
</organism>
<reference evidence="3" key="1">
    <citation type="submission" date="2021-07" db="EMBL/GenBank/DDBJ databases">
        <title>Elsinoe batatas strain:CRI-CJ2 Genome sequencing and assembly.</title>
        <authorList>
            <person name="Huang L."/>
        </authorList>
    </citation>
    <scope>NUCLEOTIDE SEQUENCE</scope>
    <source>
        <strain evidence="3">CRI-CJ2</strain>
    </source>
</reference>